<comment type="caution">
    <text evidence="3">The sequence shown here is derived from an EMBL/GenBank/DDBJ whole genome shotgun (WGS) entry which is preliminary data.</text>
</comment>
<evidence type="ECO:0000256" key="1">
    <source>
        <dbReference type="SAM" id="MobiDB-lite"/>
    </source>
</evidence>
<accession>A0A2T7A5H9</accession>
<keyword evidence="2" id="KW-0812">Transmembrane</keyword>
<feature type="region of interest" description="Disordered" evidence="1">
    <location>
        <begin position="11"/>
        <end position="30"/>
    </location>
</feature>
<name>A0A2T7A5H9_TUBBO</name>
<evidence type="ECO:0000313" key="4">
    <source>
        <dbReference type="Proteomes" id="UP000244722"/>
    </source>
</evidence>
<sequence length="638" mass="71589">MDHLSTNFAASLDTHSAPGPSAGSIHQSSQALPQSLTFAKESLDHFHGWKTIHGKQGFYDEEGFLYPSRNLTSEKLKDRKEDDVVIFNYSLSRTDETPPAEGSRPSPASFGEDDDIFFQVPKDTFIGSEQFNQVINPAKEPRPIQTWARLAIMDFPQCYDAYDGNLLNSMAKELHLPNPATLADAHSKRVLTLPGRGRFRTGFSLRIPTKNSSELAKSGFSEDRIALFISFPYFGKSSSSIPLGPESESVELLDFKHLGVDVPDHSAVVSGENNSLEEILVHQARYMIFDNYTIATFRSKEDNTKDQVPLHRFQERIGAFRATVQMIANRTDSELWTFEKLQASLCTLEEDIDRMISDAEIYEDDQGMKRKQKRVQDLLTSLNRLSASLFAAIGVVERQIAVLQDLHGLFLTSSRKKNKDYEKGYSLRQSPFCKNIAPIPILSENSEQIWPNTLEAIDVVVQERKCFVKKVKALVKNMGVRRKILSAFLKSDQAKASPSERTAQETAWAVKRTEDAIRETVGSIVRSEETVKQIGSQLIQQGQAVDGFAILAIAFLPLNFSASYFGMQTMKEFSGNSAKMTLSQFWLTTGPMVAGILLLTAIIAVWGRSAAAIFSYYVRLKSFQSLRKWMRGEKDLMP</sequence>
<feature type="region of interest" description="Disordered" evidence="1">
    <location>
        <begin position="90"/>
        <end position="113"/>
    </location>
</feature>
<dbReference type="EMBL" id="NESQ01000019">
    <property type="protein sequence ID" value="PUU82960.1"/>
    <property type="molecule type" value="Genomic_DNA"/>
</dbReference>
<evidence type="ECO:0000313" key="3">
    <source>
        <dbReference type="EMBL" id="PUU82960.1"/>
    </source>
</evidence>
<dbReference type="STRING" id="42251.A0A2T7A5H9"/>
<organism evidence="3 4">
    <name type="scientific">Tuber borchii</name>
    <name type="common">White truffle</name>
    <dbReference type="NCBI Taxonomy" id="42251"/>
    <lineage>
        <taxon>Eukaryota</taxon>
        <taxon>Fungi</taxon>
        <taxon>Dikarya</taxon>
        <taxon>Ascomycota</taxon>
        <taxon>Pezizomycotina</taxon>
        <taxon>Pezizomycetes</taxon>
        <taxon>Pezizales</taxon>
        <taxon>Tuberaceae</taxon>
        <taxon>Tuber</taxon>
    </lineage>
</organism>
<evidence type="ECO:0000256" key="2">
    <source>
        <dbReference type="SAM" id="Phobius"/>
    </source>
</evidence>
<dbReference type="AlphaFoldDB" id="A0A2T7A5H9"/>
<dbReference type="Proteomes" id="UP000244722">
    <property type="component" value="Unassembled WGS sequence"/>
</dbReference>
<proteinExistence type="predicted"/>
<feature type="transmembrane region" description="Helical" evidence="2">
    <location>
        <begin position="585"/>
        <end position="607"/>
    </location>
</feature>
<protein>
    <recommendedName>
        <fullName evidence="5">Cora-like Mg2+ transporter protein-domain-containing protein</fullName>
    </recommendedName>
</protein>
<keyword evidence="4" id="KW-1185">Reference proteome</keyword>
<keyword evidence="2" id="KW-1133">Transmembrane helix</keyword>
<dbReference type="OrthoDB" id="3231000at2759"/>
<dbReference type="Gene3D" id="1.20.58.340">
    <property type="entry name" value="Magnesium transport protein CorA, transmembrane region"/>
    <property type="match status" value="1"/>
</dbReference>
<reference evidence="3 4" key="1">
    <citation type="submission" date="2017-04" db="EMBL/GenBank/DDBJ databases">
        <title>Draft genome sequence of Tuber borchii Vittad., a whitish edible truffle.</title>
        <authorList>
            <consortium name="DOE Joint Genome Institute"/>
            <person name="Murat C."/>
            <person name="Kuo A."/>
            <person name="Barry K.W."/>
            <person name="Clum A."/>
            <person name="Dockter R.B."/>
            <person name="Fauchery L."/>
            <person name="Iotti M."/>
            <person name="Kohler A."/>
            <person name="Labutti K."/>
            <person name="Lindquist E.A."/>
            <person name="Lipzen A."/>
            <person name="Ohm R.A."/>
            <person name="Wang M."/>
            <person name="Grigoriev I.V."/>
            <person name="Zambonelli A."/>
            <person name="Martin F.M."/>
        </authorList>
    </citation>
    <scope>NUCLEOTIDE SEQUENCE [LARGE SCALE GENOMIC DNA]</scope>
    <source>
        <strain evidence="3 4">Tbo3840</strain>
    </source>
</reference>
<feature type="transmembrane region" description="Helical" evidence="2">
    <location>
        <begin position="547"/>
        <end position="565"/>
    </location>
</feature>
<gene>
    <name evidence="3" type="ORF">B9Z19DRAFT_1073836</name>
</gene>
<keyword evidence="2" id="KW-0472">Membrane</keyword>
<evidence type="ECO:0008006" key="5">
    <source>
        <dbReference type="Google" id="ProtNLM"/>
    </source>
</evidence>